<name>A0A135TJB8_9PEZI</name>
<dbReference type="OrthoDB" id="4848955at2759"/>
<dbReference type="EMBL" id="JFFI01001955">
    <property type="protein sequence ID" value="KXH48214.1"/>
    <property type="molecule type" value="Genomic_DNA"/>
</dbReference>
<protein>
    <submittedName>
        <fullName evidence="3">Uncharacterized protein</fullName>
    </submittedName>
</protein>
<evidence type="ECO:0000313" key="4">
    <source>
        <dbReference type="Proteomes" id="UP000070121"/>
    </source>
</evidence>
<proteinExistence type="predicted"/>
<keyword evidence="1" id="KW-0175">Coiled coil</keyword>
<evidence type="ECO:0000256" key="1">
    <source>
        <dbReference type="SAM" id="Coils"/>
    </source>
</evidence>
<evidence type="ECO:0000313" key="3">
    <source>
        <dbReference type="EMBL" id="KXH48214.1"/>
    </source>
</evidence>
<sequence length="181" mass="20094">MSVRGVVSLNITIVFVSGPGKLADRPIHDMRQLVPLNMEFCQSDVPGDPPVVVSQQTLEETLARLGIPPEKVRSESRLRGKLAALVSHDATGSNLENPRNDNNDSSLLSRNTTTAELQPVINRINSSIQRLDKQLRILKDAQKRLRNLAALTTEEVDWDDPVTRIRSEEALFDCESEIGDT</sequence>
<comment type="caution">
    <text evidence="3">The sequence shown here is derived from an EMBL/GenBank/DDBJ whole genome shotgun (WGS) entry which is preliminary data.</text>
</comment>
<gene>
    <name evidence="3" type="ORF">CSAL01_07597</name>
</gene>
<evidence type="ECO:0000256" key="2">
    <source>
        <dbReference type="SAM" id="MobiDB-lite"/>
    </source>
</evidence>
<feature type="coiled-coil region" evidence="1">
    <location>
        <begin position="121"/>
        <end position="151"/>
    </location>
</feature>
<dbReference type="Proteomes" id="UP000070121">
    <property type="component" value="Unassembled WGS sequence"/>
</dbReference>
<organism evidence="3 4">
    <name type="scientific">Colletotrichum salicis</name>
    <dbReference type="NCBI Taxonomy" id="1209931"/>
    <lineage>
        <taxon>Eukaryota</taxon>
        <taxon>Fungi</taxon>
        <taxon>Dikarya</taxon>
        <taxon>Ascomycota</taxon>
        <taxon>Pezizomycotina</taxon>
        <taxon>Sordariomycetes</taxon>
        <taxon>Hypocreomycetidae</taxon>
        <taxon>Glomerellales</taxon>
        <taxon>Glomerellaceae</taxon>
        <taxon>Colletotrichum</taxon>
        <taxon>Colletotrichum acutatum species complex</taxon>
    </lineage>
</organism>
<keyword evidence="4" id="KW-1185">Reference proteome</keyword>
<dbReference type="AlphaFoldDB" id="A0A135TJB8"/>
<feature type="region of interest" description="Disordered" evidence="2">
    <location>
        <begin position="89"/>
        <end position="108"/>
    </location>
</feature>
<reference evidence="3 4" key="1">
    <citation type="submission" date="2014-02" db="EMBL/GenBank/DDBJ databases">
        <title>The genome sequence of Colletotrichum salicis CBS 607.94.</title>
        <authorList>
            <person name="Baroncelli R."/>
            <person name="Thon M.R."/>
        </authorList>
    </citation>
    <scope>NUCLEOTIDE SEQUENCE [LARGE SCALE GENOMIC DNA]</scope>
    <source>
        <strain evidence="3 4">CBS 607.94</strain>
    </source>
</reference>
<accession>A0A135TJB8</accession>